<dbReference type="GO" id="GO:0005886">
    <property type="term" value="C:plasma membrane"/>
    <property type="evidence" value="ECO:0007669"/>
    <property type="project" value="TreeGrafter"/>
</dbReference>
<dbReference type="Proteomes" id="UP000634136">
    <property type="component" value="Unassembled WGS sequence"/>
</dbReference>
<evidence type="ECO:0000256" key="7">
    <source>
        <dbReference type="SAM" id="SignalP"/>
    </source>
</evidence>
<protein>
    <submittedName>
        <fullName evidence="9">Uclacyanin-3</fullName>
    </submittedName>
</protein>
<feature type="domain" description="Phytocyanin" evidence="8">
    <location>
        <begin position="24"/>
        <end position="124"/>
    </location>
</feature>
<organism evidence="9 10">
    <name type="scientific">Senna tora</name>
    <dbReference type="NCBI Taxonomy" id="362788"/>
    <lineage>
        <taxon>Eukaryota</taxon>
        <taxon>Viridiplantae</taxon>
        <taxon>Streptophyta</taxon>
        <taxon>Embryophyta</taxon>
        <taxon>Tracheophyta</taxon>
        <taxon>Spermatophyta</taxon>
        <taxon>Magnoliopsida</taxon>
        <taxon>eudicotyledons</taxon>
        <taxon>Gunneridae</taxon>
        <taxon>Pentapetalae</taxon>
        <taxon>rosids</taxon>
        <taxon>fabids</taxon>
        <taxon>Fabales</taxon>
        <taxon>Fabaceae</taxon>
        <taxon>Caesalpinioideae</taxon>
        <taxon>Cassia clade</taxon>
        <taxon>Senna</taxon>
    </lineage>
</organism>
<dbReference type="InterPro" id="IPR039391">
    <property type="entry name" value="Phytocyanin-like"/>
</dbReference>
<dbReference type="SUPFAM" id="SSF49503">
    <property type="entry name" value="Cupredoxins"/>
    <property type="match status" value="1"/>
</dbReference>
<sequence>MAMAMGGASLMLVLLLVAPTVYSVDHTVGGSSGWSLSGDYATWAAGETFTVGDSLVFTYDSSHGVARVSESDYNSCTSSNAIQTYSGGNSKVSLSSAGKMYFICPTPGHCTSNGGMKLAVNVVAAASTTPNGGSSPPATPSPPSSGSTPATTTASPPPPAKNGAVSGFGHNMKQLMGTLFVSWIILGLMC</sequence>
<dbReference type="GO" id="GO:0046872">
    <property type="term" value="F:metal ion binding"/>
    <property type="evidence" value="ECO:0007669"/>
    <property type="project" value="UniProtKB-KW"/>
</dbReference>
<feature type="signal peptide" evidence="7">
    <location>
        <begin position="1"/>
        <end position="23"/>
    </location>
</feature>
<dbReference type="EMBL" id="JAAIUW010000009">
    <property type="protein sequence ID" value="KAF7814795.1"/>
    <property type="molecule type" value="Genomic_DNA"/>
</dbReference>
<feature type="chain" id="PRO_5033029244" evidence="7">
    <location>
        <begin position="24"/>
        <end position="190"/>
    </location>
</feature>
<keyword evidence="10" id="KW-1185">Reference proteome</keyword>
<name>A0A834T3B8_9FABA</name>
<evidence type="ECO:0000256" key="3">
    <source>
        <dbReference type="ARBA" id="ARBA00022982"/>
    </source>
</evidence>
<dbReference type="InterPro" id="IPR008972">
    <property type="entry name" value="Cupredoxin"/>
</dbReference>
<evidence type="ECO:0000256" key="6">
    <source>
        <dbReference type="SAM" id="MobiDB-lite"/>
    </source>
</evidence>
<proteinExistence type="predicted"/>
<gene>
    <name evidence="9" type="ORF">G2W53_028764</name>
</gene>
<keyword evidence="3" id="KW-0249">Electron transport</keyword>
<dbReference type="PANTHER" id="PTHR33021:SF350">
    <property type="entry name" value="UCLACYANIN-2"/>
    <property type="match status" value="1"/>
</dbReference>
<dbReference type="FunFam" id="2.60.40.420:FF:000003">
    <property type="entry name" value="Blue copper"/>
    <property type="match status" value="1"/>
</dbReference>
<accession>A0A834T3B8</accession>
<dbReference type="GO" id="GO:0009055">
    <property type="term" value="F:electron transfer activity"/>
    <property type="evidence" value="ECO:0007669"/>
    <property type="project" value="InterPro"/>
</dbReference>
<evidence type="ECO:0000256" key="2">
    <source>
        <dbReference type="ARBA" id="ARBA00022723"/>
    </source>
</evidence>
<reference evidence="9" key="1">
    <citation type="submission" date="2020-09" db="EMBL/GenBank/DDBJ databases">
        <title>Genome-Enabled Discovery of Anthraquinone Biosynthesis in Senna tora.</title>
        <authorList>
            <person name="Kang S.-H."/>
            <person name="Pandey R.P."/>
            <person name="Lee C.-M."/>
            <person name="Sim J.-S."/>
            <person name="Jeong J.-T."/>
            <person name="Choi B.-S."/>
            <person name="Jung M."/>
            <person name="Ginzburg D."/>
            <person name="Zhao K."/>
            <person name="Won S.Y."/>
            <person name="Oh T.-J."/>
            <person name="Yu Y."/>
            <person name="Kim N.-H."/>
            <person name="Lee O.R."/>
            <person name="Lee T.-H."/>
            <person name="Bashyal P."/>
            <person name="Kim T.-S."/>
            <person name="Lee W.-H."/>
            <person name="Kawkins C."/>
            <person name="Kim C.-K."/>
            <person name="Kim J.S."/>
            <person name="Ahn B.O."/>
            <person name="Rhee S.Y."/>
            <person name="Sohng J.K."/>
        </authorList>
    </citation>
    <scope>NUCLEOTIDE SEQUENCE</scope>
    <source>
        <tissue evidence="9">Leaf</tissue>
    </source>
</reference>
<dbReference type="PROSITE" id="PS51485">
    <property type="entry name" value="PHYTOCYANIN"/>
    <property type="match status" value="1"/>
</dbReference>
<feature type="compositionally biased region" description="Low complexity" evidence="6">
    <location>
        <begin position="127"/>
        <end position="136"/>
    </location>
</feature>
<feature type="region of interest" description="Disordered" evidence="6">
    <location>
        <begin position="127"/>
        <end position="165"/>
    </location>
</feature>
<dbReference type="InterPro" id="IPR003245">
    <property type="entry name" value="Phytocyanin_dom"/>
</dbReference>
<dbReference type="OrthoDB" id="686200at2759"/>
<dbReference type="CDD" id="cd04216">
    <property type="entry name" value="Phytocyanin"/>
    <property type="match status" value="1"/>
</dbReference>
<keyword evidence="2" id="KW-0479">Metal-binding</keyword>
<dbReference type="Pfam" id="PF02298">
    <property type="entry name" value="Cu_bind_like"/>
    <property type="match status" value="1"/>
</dbReference>
<keyword evidence="7" id="KW-0732">Signal</keyword>
<keyword evidence="4" id="KW-0186">Copper</keyword>
<evidence type="ECO:0000256" key="4">
    <source>
        <dbReference type="ARBA" id="ARBA00023008"/>
    </source>
</evidence>
<keyword evidence="1" id="KW-0813">Transport</keyword>
<evidence type="ECO:0000256" key="5">
    <source>
        <dbReference type="ARBA" id="ARBA00023180"/>
    </source>
</evidence>
<dbReference type="Gene3D" id="2.60.40.420">
    <property type="entry name" value="Cupredoxins - blue copper proteins"/>
    <property type="match status" value="1"/>
</dbReference>
<dbReference type="AlphaFoldDB" id="A0A834T3B8"/>
<evidence type="ECO:0000256" key="1">
    <source>
        <dbReference type="ARBA" id="ARBA00022448"/>
    </source>
</evidence>
<evidence type="ECO:0000313" key="9">
    <source>
        <dbReference type="EMBL" id="KAF7814795.1"/>
    </source>
</evidence>
<dbReference type="PANTHER" id="PTHR33021">
    <property type="entry name" value="BLUE COPPER PROTEIN"/>
    <property type="match status" value="1"/>
</dbReference>
<evidence type="ECO:0000259" key="8">
    <source>
        <dbReference type="PROSITE" id="PS51485"/>
    </source>
</evidence>
<feature type="compositionally biased region" description="Low complexity" evidence="6">
    <location>
        <begin position="144"/>
        <end position="154"/>
    </location>
</feature>
<keyword evidence="5" id="KW-0325">Glycoprotein</keyword>
<comment type="caution">
    <text evidence="9">The sequence shown here is derived from an EMBL/GenBank/DDBJ whole genome shotgun (WGS) entry which is preliminary data.</text>
</comment>
<evidence type="ECO:0000313" key="10">
    <source>
        <dbReference type="Proteomes" id="UP000634136"/>
    </source>
</evidence>